<keyword evidence="4 10" id="KW-1003">Cell membrane</keyword>
<evidence type="ECO:0000256" key="9">
    <source>
        <dbReference type="RuleBase" id="RU363032"/>
    </source>
</evidence>
<dbReference type="EMBL" id="PYAV01000021">
    <property type="protein sequence ID" value="PSL40846.1"/>
    <property type="molecule type" value="Genomic_DNA"/>
</dbReference>
<dbReference type="Gene3D" id="1.10.3720.10">
    <property type="entry name" value="MetI-like"/>
    <property type="match status" value="1"/>
</dbReference>
<dbReference type="InterPro" id="IPR035906">
    <property type="entry name" value="MetI-like_sf"/>
</dbReference>
<evidence type="ECO:0000256" key="10">
    <source>
        <dbReference type="RuleBase" id="RU363054"/>
    </source>
</evidence>
<dbReference type="Pfam" id="PF00528">
    <property type="entry name" value="BPD_transp_1"/>
    <property type="match status" value="1"/>
</dbReference>
<keyword evidence="7 9" id="KW-1133">Transmembrane helix</keyword>
<dbReference type="GO" id="GO:0006817">
    <property type="term" value="P:phosphate ion transport"/>
    <property type="evidence" value="ECO:0007669"/>
    <property type="project" value="UniProtKB-KW"/>
</dbReference>
<evidence type="ECO:0000256" key="5">
    <source>
        <dbReference type="ARBA" id="ARBA00022592"/>
    </source>
</evidence>
<feature type="transmembrane region" description="Helical" evidence="9">
    <location>
        <begin position="176"/>
        <end position="195"/>
    </location>
</feature>
<feature type="transmembrane region" description="Helical" evidence="9">
    <location>
        <begin position="146"/>
        <end position="170"/>
    </location>
</feature>
<feature type="transmembrane region" description="Helical" evidence="9">
    <location>
        <begin position="224"/>
        <end position="245"/>
    </location>
</feature>
<dbReference type="NCBIfam" id="TIGR02138">
    <property type="entry name" value="phosphate_pstC"/>
    <property type="match status" value="1"/>
</dbReference>
<evidence type="ECO:0000259" key="11">
    <source>
        <dbReference type="PROSITE" id="PS50928"/>
    </source>
</evidence>
<keyword evidence="5 10" id="KW-0592">Phosphate transport</keyword>
<protein>
    <recommendedName>
        <fullName evidence="10">Phosphate transport system permease protein</fullName>
    </recommendedName>
</protein>
<comment type="caution">
    <text evidence="12">The sequence shown here is derived from an EMBL/GenBank/DDBJ whole genome shotgun (WGS) entry which is preliminary data.</text>
</comment>
<dbReference type="Proteomes" id="UP000242310">
    <property type="component" value="Unassembled WGS sequence"/>
</dbReference>
<evidence type="ECO:0000256" key="2">
    <source>
        <dbReference type="ARBA" id="ARBA00007069"/>
    </source>
</evidence>
<dbReference type="SUPFAM" id="SSF161098">
    <property type="entry name" value="MetI-like"/>
    <property type="match status" value="1"/>
</dbReference>
<dbReference type="InterPro" id="IPR011864">
    <property type="entry name" value="Phosphate_PstC"/>
</dbReference>
<comment type="function">
    <text evidence="10">Part of the binding-protein-dependent transport system for phosphate; probably responsible for the translocation of the substrate across the membrane.</text>
</comment>
<name>A0A2P8H3Q3_9BACI</name>
<organism evidence="12 13">
    <name type="scientific">Salsuginibacillus halophilus</name>
    <dbReference type="NCBI Taxonomy" id="517424"/>
    <lineage>
        <taxon>Bacteria</taxon>
        <taxon>Bacillati</taxon>
        <taxon>Bacillota</taxon>
        <taxon>Bacilli</taxon>
        <taxon>Bacillales</taxon>
        <taxon>Bacillaceae</taxon>
        <taxon>Salsuginibacillus</taxon>
    </lineage>
</organism>
<evidence type="ECO:0000256" key="1">
    <source>
        <dbReference type="ARBA" id="ARBA00004651"/>
    </source>
</evidence>
<evidence type="ECO:0000256" key="6">
    <source>
        <dbReference type="ARBA" id="ARBA00022692"/>
    </source>
</evidence>
<dbReference type="InterPro" id="IPR000515">
    <property type="entry name" value="MetI-like"/>
</dbReference>
<dbReference type="AlphaFoldDB" id="A0A2P8H3Q3"/>
<dbReference type="PANTHER" id="PTHR30425">
    <property type="entry name" value="PHOSPHATE TRANSPORT SYSTEM PERMEASE PROTEIN PST"/>
    <property type="match status" value="1"/>
</dbReference>
<evidence type="ECO:0000256" key="8">
    <source>
        <dbReference type="ARBA" id="ARBA00023136"/>
    </source>
</evidence>
<evidence type="ECO:0000256" key="4">
    <source>
        <dbReference type="ARBA" id="ARBA00022475"/>
    </source>
</evidence>
<feature type="transmembrane region" description="Helical" evidence="9">
    <location>
        <begin position="99"/>
        <end position="125"/>
    </location>
</feature>
<sequence length="334" mass="36142">MQRKHLPSVQESTGFPEGLKHVTKEKLTQKSFKSNILDVFMAYIFKFFGILAIILLGVILFFLIRESIPALREVGIAEFLTGQRWNPSSSEPGYGALPFILSSLMVTTGALVIAVPWGVFTAIFIAEIAPKRVRELLKPVVETLAIFPSVVLGFIALVIIGPIVAGVFGLSSGTTAFTASVILSVMALPTIVSIAEDALKSVPKSHREAAYALGASRWETIQNVILPAAMSGVFAGVMLGFGRAVGETMTVLMAAGNALDMPITQFFGVWLPEFFQSVRTLTANIAIQGSDVPWGSLHYSSLFVTAIILFVITFIVNLASDLLISRQRRKIGHE</sequence>
<dbReference type="OrthoDB" id="9785113at2"/>
<keyword evidence="6 9" id="KW-0812">Transmembrane</keyword>
<dbReference type="PROSITE" id="PS50928">
    <property type="entry name" value="ABC_TM1"/>
    <property type="match status" value="1"/>
</dbReference>
<keyword evidence="3 9" id="KW-0813">Transport</keyword>
<evidence type="ECO:0000256" key="3">
    <source>
        <dbReference type="ARBA" id="ARBA00022448"/>
    </source>
</evidence>
<dbReference type="GO" id="GO:0005886">
    <property type="term" value="C:plasma membrane"/>
    <property type="evidence" value="ECO:0007669"/>
    <property type="project" value="UniProtKB-SubCell"/>
</dbReference>
<accession>A0A2P8H3Q3</accession>
<comment type="similarity">
    <text evidence="2 10">Belongs to the binding-protein-dependent transport system permease family. CysTW subfamily.</text>
</comment>
<evidence type="ECO:0000313" key="12">
    <source>
        <dbReference type="EMBL" id="PSL40846.1"/>
    </source>
</evidence>
<dbReference type="GO" id="GO:0005315">
    <property type="term" value="F:phosphate transmembrane transporter activity"/>
    <property type="evidence" value="ECO:0007669"/>
    <property type="project" value="InterPro"/>
</dbReference>
<dbReference type="RefSeq" id="WP_106589993.1">
    <property type="nucleotide sequence ID" value="NZ_PYAV01000021.1"/>
</dbReference>
<comment type="subcellular location">
    <subcellularLocation>
        <location evidence="1 9">Cell membrane</location>
        <topology evidence="1 9">Multi-pass membrane protein</topology>
    </subcellularLocation>
</comment>
<dbReference type="CDD" id="cd06261">
    <property type="entry name" value="TM_PBP2"/>
    <property type="match status" value="1"/>
</dbReference>
<reference evidence="12 13" key="1">
    <citation type="submission" date="2018-03" db="EMBL/GenBank/DDBJ databases">
        <title>Genomic Encyclopedia of Type Strains, Phase III (KMG-III): the genomes of soil and plant-associated and newly described type strains.</title>
        <authorList>
            <person name="Whitman W."/>
        </authorList>
    </citation>
    <scope>NUCLEOTIDE SEQUENCE [LARGE SCALE GENOMIC DNA]</scope>
    <source>
        <strain evidence="12 13">CGMCC 1.07653</strain>
    </source>
</reference>
<evidence type="ECO:0000256" key="7">
    <source>
        <dbReference type="ARBA" id="ARBA00022989"/>
    </source>
</evidence>
<feature type="transmembrane region" description="Helical" evidence="9">
    <location>
        <begin position="40"/>
        <end position="64"/>
    </location>
</feature>
<feature type="transmembrane region" description="Helical" evidence="9">
    <location>
        <begin position="302"/>
        <end position="324"/>
    </location>
</feature>
<dbReference type="PANTHER" id="PTHR30425:SF1">
    <property type="entry name" value="PHOSPHATE TRANSPORT SYSTEM PERMEASE PROTEIN PSTC"/>
    <property type="match status" value="1"/>
</dbReference>
<keyword evidence="8 9" id="KW-0472">Membrane</keyword>
<dbReference type="InterPro" id="IPR051124">
    <property type="entry name" value="Phosphate_Transport_Permease"/>
</dbReference>
<evidence type="ECO:0000313" key="13">
    <source>
        <dbReference type="Proteomes" id="UP000242310"/>
    </source>
</evidence>
<keyword evidence="13" id="KW-1185">Reference proteome</keyword>
<feature type="domain" description="ABC transmembrane type-1" evidence="11">
    <location>
        <begin position="100"/>
        <end position="320"/>
    </location>
</feature>
<proteinExistence type="inferred from homology"/>
<gene>
    <name evidence="12" type="ORF">B0H94_12111</name>
</gene>